<feature type="compositionally biased region" description="Low complexity" evidence="1">
    <location>
        <begin position="116"/>
        <end position="125"/>
    </location>
</feature>
<feature type="region of interest" description="Disordered" evidence="1">
    <location>
        <begin position="1"/>
        <end position="24"/>
    </location>
</feature>
<dbReference type="InterPro" id="IPR056146">
    <property type="entry name" value="DUF7729"/>
</dbReference>
<organism evidence="3 4">
    <name type="scientific">Cytospora paraplurivora</name>
    <dbReference type="NCBI Taxonomy" id="2898453"/>
    <lineage>
        <taxon>Eukaryota</taxon>
        <taxon>Fungi</taxon>
        <taxon>Dikarya</taxon>
        <taxon>Ascomycota</taxon>
        <taxon>Pezizomycotina</taxon>
        <taxon>Sordariomycetes</taxon>
        <taxon>Sordariomycetidae</taxon>
        <taxon>Diaporthales</taxon>
        <taxon>Cytosporaceae</taxon>
        <taxon>Cytospora</taxon>
    </lineage>
</organism>
<dbReference type="AlphaFoldDB" id="A0AAN9U6D8"/>
<dbReference type="EMBL" id="JAJSPL020000020">
    <property type="protein sequence ID" value="KAK7740583.1"/>
    <property type="molecule type" value="Genomic_DNA"/>
</dbReference>
<dbReference type="PANTHER" id="PTHR39460">
    <property type="entry name" value="EXPRESSED PROTEIN"/>
    <property type="match status" value="1"/>
</dbReference>
<sequence length="402" mass="41839">MTSSTTLFGNPTVRKAAPLRTSDSSTARYHRPRIQWAAALCLAASLSSHALATPLLAGLAEPTAAPDLAETLLLDTQVPALLDHGMWTMLEPAELRRRASVASSVTTTFEITVPSTTSAAMSTDDSGLESPSDAETSVSASATTSTVTATTSSSSLPSPFDGGLSNNFTTKTCPTFINDMLADAEFQACYPVSLLIQSSQSFFDAQKSLVSMTTVLDHACQANATRCTDYLASTARNLTASSNCAADYAAGNPVAVEAYLGLVAYPVLYSATCLKDPDTAVYCFGDAVTNTTNPTEAYFYHLPLNTSLPGGTVPVCASCLRDTMAVYQVATANRRQPIAYTYGAAAVQVNTLCGPGFVNETLPDAIVSSSSAGASDFVAVRGGSAWLLSLTCLLAVAVNCVL</sequence>
<evidence type="ECO:0000256" key="1">
    <source>
        <dbReference type="SAM" id="MobiDB-lite"/>
    </source>
</evidence>
<feature type="compositionally biased region" description="Low complexity" evidence="1">
    <location>
        <begin position="136"/>
        <end position="155"/>
    </location>
</feature>
<evidence type="ECO:0000313" key="4">
    <source>
        <dbReference type="Proteomes" id="UP001320245"/>
    </source>
</evidence>
<reference evidence="3 4" key="1">
    <citation type="journal article" date="2023" name="PLoS ONE">
        <title>Cytospora paraplurivora sp. nov. isolated from orchards with fruit tree decline syndrome in Ontario, Canada.</title>
        <authorList>
            <person name="Ilyukhin E."/>
            <person name="Nguyen H.D.T."/>
            <person name="Castle A.J."/>
            <person name="Ellouze W."/>
        </authorList>
    </citation>
    <scope>NUCLEOTIDE SEQUENCE [LARGE SCALE GENOMIC DNA]</scope>
    <source>
        <strain evidence="3 4">FDS-564</strain>
    </source>
</reference>
<evidence type="ECO:0000313" key="3">
    <source>
        <dbReference type="EMBL" id="KAK7740583.1"/>
    </source>
</evidence>
<evidence type="ECO:0000259" key="2">
    <source>
        <dbReference type="Pfam" id="PF24855"/>
    </source>
</evidence>
<accession>A0AAN9U6D8</accession>
<proteinExistence type="predicted"/>
<protein>
    <recommendedName>
        <fullName evidence="2">DUF7729 domain-containing protein</fullName>
    </recommendedName>
</protein>
<feature type="domain" description="DUF7729" evidence="2">
    <location>
        <begin position="155"/>
        <end position="361"/>
    </location>
</feature>
<name>A0AAN9U6D8_9PEZI</name>
<gene>
    <name evidence="3" type="ORF">SLS53_005428</name>
</gene>
<feature type="region of interest" description="Disordered" evidence="1">
    <location>
        <begin position="116"/>
        <end position="157"/>
    </location>
</feature>
<dbReference type="Pfam" id="PF24855">
    <property type="entry name" value="DUF7729"/>
    <property type="match status" value="1"/>
</dbReference>
<dbReference type="Proteomes" id="UP001320245">
    <property type="component" value="Unassembled WGS sequence"/>
</dbReference>
<comment type="caution">
    <text evidence="3">The sequence shown here is derived from an EMBL/GenBank/DDBJ whole genome shotgun (WGS) entry which is preliminary data.</text>
</comment>
<dbReference type="PANTHER" id="PTHR39460:SF1">
    <property type="entry name" value="C6 TRANSCRIPTION FACTOR"/>
    <property type="match status" value="1"/>
</dbReference>
<keyword evidence="4" id="KW-1185">Reference proteome</keyword>